<evidence type="ECO:0000256" key="6">
    <source>
        <dbReference type="ARBA" id="ARBA00022989"/>
    </source>
</evidence>
<evidence type="ECO:0000256" key="7">
    <source>
        <dbReference type="ARBA" id="ARBA00023034"/>
    </source>
</evidence>
<dbReference type="Proteomes" id="UP000887566">
    <property type="component" value="Unplaced"/>
</dbReference>
<dbReference type="PANTHER" id="PTHR13572">
    <property type="entry name" value="ENDO-ALPHA-1,2-MANNOSIDASE"/>
    <property type="match status" value="1"/>
</dbReference>
<dbReference type="CDD" id="cd11574">
    <property type="entry name" value="GH99"/>
    <property type="match status" value="1"/>
</dbReference>
<keyword evidence="10" id="KW-1185">Reference proteome</keyword>
<dbReference type="WBParaSite" id="PSAMB.scaffold180size68608.g2968.t1">
    <property type="protein sequence ID" value="PSAMB.scaffold180size68608.g2968.t1"/>
    <property type="gene ID" value="PSAMB.scaffold180size68608.g2968"/>
</dbReference>
<evidence type="ECO:0000256" key="4">
    <source>
        <dbReference type="ARBA" id="ARBA00022801"/>
    </source>
</evidence>
<dbReference type="AlphaFoldDB" id="A0A914VDD4"/>
<evidence type="ECO:0000256" key="8">
    <source>
        <dbReference type="ARBA" id="ARBA00023136"/>
    </source>
</evidence>
<feature type="transmembrane region" description="Helical" evidence="9">
    <location>
        <begin position="7"/>
        <end position="25"/>
    </location>
</feature>
<evidence type="ECO:0000256" key="3">
    <source>
        <dbReference type="ARBA" id="ARBA00022692"/>
    </source>
</evidence>
<evidence type="ECO:0000256" key="9">
    <source>
        <dbReference type="SAM" id="Phobius"/>
    </source>
</evidence>
<evidence type="ECO:0000256" key="1">
    <source>
        <dbReference type="ARBA" id="ARBA00004323"/>
    </source>
</evidence>
<name>A0A914VDD4_9BILA</name>
<dbReference type="GO" id="GO:0000139">
    <property type="term" value="C:Golgi membrane"/>
    <property type="evidence" value="ECO:0007669"/>
    <property type="project" value="UniProtKB-SubCell"/>
</dbReference>
<keyword evidence="4" id="KW-0378">Hydrolase</keyword>
<dbReference type="Pfam" id="PF16317">
    <property type="entry name" value="Glyco_hydro_99"/>
    <property type="match status" value="1"/>
</dbReference>
<evidence type="ECO:0000313" key="10">
    <source>
        <dbReference type="Proteomes" id="UP000887566"/>
    </source>
</evidence>
<dbReference type="GO" id="GO:0004559">
    <property type="term" value="F:alpha-mannosidase activity"/>
    <property type="evidence" value="ECO:0007669"/>
    <property type="project" value="TreeGrafter"/>
</dbReference>
<keyword evidence="8 9" id="KW-0472">Membrane</keyword>
<dbReference type="Gene3D" id="3.20.20.80">
    <property type="entry name" value="Glycosidases"/>
    <property type="match status" value="1"/>
</dbReference>
<keyword evidence="3 9" id="KW-0812">Transmembrane</keyword>
<organism evidence="10 11">
    <name type="scientific">Plectus sambesii</name>
    <dbReference type="NCBI Taxonomy" id="2011161"/>
    <lineage>
        <taxon>Eukaryota</taxon>
        <taxon>Metazoa</taxon>
        <taxon>Ecdysozoa</taxon>
        <taxon>Nematoda</taxon>
        <taxon>Chromadorea</taxon>
        <taxon>Plectida</taxon>
        <taxon>Plectina</taxon>
        <taxon>Plectoidea</taxon>
        <taxon>Plectidae</taxon>
        <taxon>Plectus</taxon>
    </lineage>
</organism>
<keyword evidence="7" id="KW-0333">Golgi apparatus</keyword>
<reference evidence="11" key="1">
    <citation type="submission" date="2022-11" db="UniProtKB">
        <authorList>
            <consortium name="WormBaseParasite"/>
        </authorList>
    </citation>
    <scope>IDENTIFICATION</scope>
</reference>
<keyword evidence="5" id="KW-0735">Signal-anchor</keyword>
<comment type="similarity">
    <text evidence="2">Belongs to the glycosyl hydrolase 99 family.</text>
</comment>
<evidence type="ECO:0000256" key="5">
    <source>
        <dbReference type="ARBA" id="ARBA00022968"/>
    </source>
</evidence>
<comment type="subcellular location">
    <subcellularLocation>
        <location evidence="1">Golgi apparatus membrane</location>
        <topology evidence="1">Single-pass type II membrane protein</topology>
    </subcellularLocation>
</comment>
<sequence length="436" mass="49822">MNATRCIKYGMISALLGIFVTGFYLSTIGEEKTAPGANPKFEWVAAQREKMREDAKGGHKSPARDGEIAPIGGSRQQLNASERAHIFYYPWYGNPQYDGGKYYHWNHEYLQHWDKNVAERWPKGRHTPPDDIGASFYPQLGAYSSADMSVMRQHMEWIAESGVGVVAVSWYPDGLSDGQGHSWASLIPALLEEADKFGLKIALHVEPYKDRTVTTLRADLQFIQEHYGSHRAFYRIQRADGRRLPLIYVYDSYLIEKNEWQTLLKADGAKTIRNTPFDAVLIGLLVKNEDRYMLQESGFDGIYTYFAAERFTYGSITKNWPNLRVFTKRYKMLFIPSVGPGYDDTRVRPWNGENMRGREDGAYYRRQFNAAMDVGADCISITSFNEWHEGTQIEPAVPKTDIVNNFVYKTYNQGPNQYLALTRSLLSEFAPPTSAQ</sequence>
<dbReference type="InterPro" id="IPR026071">
    <property type="entry name" value="Glyco_Hydrolase_99"/>
</dbReference>
<keyword evidence="6 9" id="KW-1133">Transmembrane helix</keyword>
<evidence type="ECO:0000256" key="2">
    <source>
        <dbReference type="ARBA" id="ARBA00009559"/>
    </source>
</evidence>
<dbReference type="PANTHER" id="PTHR13572:SF4">
    <property type="entry name" value="RE57134P"/>
    <property type="match status" value="1"/>
</dbReference>
<proteinExistence type="inferred from homology"/>
<protein>
    <submittedName>
        <fullName evidence="11">Glycoprotein endo-alpha-1,2-mannosidase</fullName>
    </submittedName>
</protein>
<accession>A0A914VDD4</accession>
<evidence type="ECO:0000313" key="11">
    <source>
        <dbReference type="WBParaSite" id="PSAMB.scaffold180size68608.g2968.t1"/>
    </source>
</evidence>